<reference evidence="9" key="1">
    <citation type="journal article" date="2023" name="Mol. Phylogenet. Evol.">
        <title>Genome-scale phylogeny and comparative genomics of the fungal order Sordariales.</title>
        <authorList>
            <person name="Hensen N."/>
            <person name="Bonometti L."/>
            <person name="Westerberg I."/>
            <person name="Brannstrom I.O."/>
            <person name="Guillou S."/>
            <person name="Cros-Aarteil S."/>
            <person name="Calhoun S."/>
            <person name="Haridas S."/>
            <person name="Kuo A."/>
            <person name="Mondo S."/>
            <person name="Pangilinan J."/>
            <person name="Riley R."/>
            <person name="LaButti K."/>
            <person name="Andreopoulos B."/>
            <person name="Lipzen A."/>
            <person name="Chen C."/>
            <person name="Yan M."/>
            <person name="Daum C."/>
            <person name="Ng V."/>
            <person name="Clum A."/>
            <person name="Steindorff A."/>
            <person name="Ohm R.A."/>
            <person name="Martin F."/>
            <person name="Silar P."/>
            <person name="Natvig D.O."/>
            <person name="Lalanne C."/>
            <person name="Gautier V."/>
            <person name="Ament-Velasquez S.L."/>
            <person name="Kruys A."/>
            <person name="Hutchinson M.I."/>
            <person name="Powell A.J."/>
            <person name="Barry K."/>
            <person name="Miller A.N."/>
            <person name="Grigoriev I.V."/>
            <person name="Debuchy R."/>
            <person name="Gladieux P."/>
            <person name="Hiltunen Thoren M."/>
            <person name="Johannesson H."/>
        </authorList>
    </citation>
    <scope>NUCLEOTIDE SEQUENCE [LARGE SCALE GENOMIC DNA]</scope>
    <source>
        <strain evidence="9">CBS 284.82</strain>
    </source>
</reference>
<dbReference type="GO" id="GO:0005634">
    <property type="term" value="C:nucleus"/>
    <property type="evidence" value="ECO:0007669"/>
    <property type="project" value="TreeGrafter"/>
</dbReference>
<dbReference type="AlphaFoldDB" id="A0AAN6SNW8"/>
<feature type="compositionally biased region" description="Acidic residues" evidence="6">
    <location>
        <begin position="440"/>
        <end position="464"/>
    </location>
</feature>
<comment type="caution">
    <text evidence="8">The sequence shown here is derived from an EMBL/GenBank/DDBJ whole genome shotgun (WGS) entry which is preliminary data.</text>
</comment>
<evidence type="ECO:0000256" key="6">
    <source>
        <dbReference type="SAM" id="MobiDB-lite"/>
    </source>
</evidence>
<accession>A0AAN6SNW8</accession>
<dbReference type="PANTHER" id="PTHR45646">
    <property type="entry name" value="SERINE/THREONINE-PROTEIN KINASE DOA-RELATED"/>
    <property type="match status" value="1"/>
</dbReference>
<keyword evidence="5" id="KW-0067">ATP-binding</keyword>
<dbReference type="GO" id="GO:0005524">
    <property type="term" value="F:ATP binding"/>
    <property type="evidence" value="ECO:0007669"/>
    <property type="project" value="UniProtKB-KW"/>
</dbReference>
<dbReference type="SMART" id="SM00220">
    <property type="entry name" value="S_TKc"/>
    <property type="match status" value="1"/>
</dbReference>
<keyword evidence="2" id="KW-0808">Transferase</keyword>
<dbReference type="SUPFAM" id="SSF56112">
    <property type="entry name" value="Protein kinase-like (PK-like)"/>
    <property type="match status" value="1"/>
</dbReference>
<gene>
    <name evidence="8" type="ORF">C8A01DRAFT_39265</name>
</gene>
<keyword evidence="9" id="KW-1185">Reference proteome</keyword>
<protein>
    <submittedName>
        <fullName evidence="8">Kinase-like domain-containing protein</fullName>
    </submittedName>
</protein>
<name>A0AAN6SNW8_9PEZI</name>
<dbReference type="GO" id="GO:0043484">
    <property type="term" value="P:regulation of RNA splicing"/>
    <property type="evidence" value="ECO:0007669"/>
    <property type="project" value="TreeGrafter"/>
</dbReference>
<dbReference type="PROSITE" id="PS50011">
    <property type="entry name" value="PROTEIN_KINASE_DOM"/>
    <property type="match status" value="1"/>
</dbReference>
<evidence type="ECO:0000313" key="9">
    <source>
        <dbReference type="Proteomes" id="UP001303115"/>
    </source>
</evidence>
<feature type="domain" description="Protein kinase" evidence="7">
    <location>
        <begin position="52"/>
        <end position="432"/>
    </location>
</feature>
<evidence type="ECO:0000313" key="8">
    <source>
        <dbReference type="EMBL" id="KAK4034257.1"/>
    </source>
</evidence>
<organism evidence="8 9">
    <name type="scientific">Parachaetomium inaequale</name>
    <dbReference type="NCBI Taxonomy" id="2588326"/>
    <lineage>
        <taxon>Eukaryota</taxon>
        <taxon>Fungi</taxon>
        <taxon>Dikarya</taxon>
        <taxon>Ascomycota</taxon>
        <taxon>Pezizomycotina</taxon>
        <taxon>Sordariomycetes</taxon>
        <taxon>Sordariomycetidae</taxon>
        <taxon>Sordariales</taxon>
        <taxon>Chaetomiaceae</taxon>
        <taxon>Parachaetomium</taxon>
    </lineage>
</organism>
<feature type="region of interest" description="Disordered" evidence="6">
    <location>
        <begin position="433"/>
        <end position="464"/>
    </location>
</feature>
<dbReference type="InterPro" id="IPR011009">
    <property type="entry name" value="Kinase-like_dom_sf"/>
</dbReference>
<dbReference type="Proteomes" id="UP001303115">
    <property type="component" value="Unassembled WGS sequence"/>
</dbReference>
<dbReference type="InterPro" id="IPR000719">
    <property type="entry name" value="Prot_kinase_dom"/>
</dbReference>
<evidence type="ECO:0000259" key="7">
    <source>
        <dbReference type="PROSITE" id="PS50011"/>
    </source>
</evidence>
<dbReference type="PANTHER" id="PTHR45646:SF11">
    <property type="entry name" value="SERINE_THREONINE-PROTEIN KINASE DOA"/>
    <property type="match status" value="1"/>
</dbReference>
<keyword evidence="4 8" id="KW-0418">Kinase</keyword>
<proteinExistence type="predicted"/>
<dbReference type="Gene3D" id="3.30.200.20">
    <property type="entry name" value="Phosphorylase Kinase, domain 1"/>
    <property type="match status" value="1"/>
</dbReference>
<dbReference type="Gene3D" id="1.10.510.10">
    <property type="entry name" value="Transferase(Phosphotransferase) domain 1"/>
    <property type="match status" value="1"/>
</dbReference>
<evidence type="ECO:0000256" key="2">
    <source>
        <dbReference type="ARBA" id="ARBA00022679"/>
    </source>
</evidence>
<dbReference type="GO" id="GO:0004674">
    <property type="term" value="F:protein serine/threonine kinase activity"/>
    <property type="evidence" value="ECO:0007669"/>
    <property type="project" value="UniProtKB-KW"/>
</dbReference>
<dbReference type="InterPro" id="IPR051175">
    <property type="entry name" value="CLK_kinases"/>
</dbReference>
<evidence type="ECO:0000256" key="3">
    <source>
        <dbReference type="ARBA" id="ARBA00022741"/>
    </source>
</evidence>
<evidence type="ECO:0000256" key="4">
    <source>
        <dbReference type="ARBA" id="ARBA00022777"/>
    </source>
</evidence>
<evidence type="ECO:0000256" key="1">
    <source>
        <dbReference type="ARBA" id="ARBA00022527"/>
    </source>
</evidence>
<sequence length="464" mass="53215">MAADMSPSESRNPYSFYPDPYSAYMEHESLYNYRPGGFHPIDLGDTLQDGRYVIRHKLGHGGFSTVWLARDTREQQWVSIKIKTAEASAETPDKDPEANVALDLERHYTSSAQAQEKPRCFARLLACFRHTGPNGTHNCLVTELLGPTVDEVLETFKENYLTLRPDTTLRASQQLLDAIAFVHQAGIAHGDISYSNVAFTCKRAMASEEDLFDAMGGEPTTVPAGEDEDLPPNLPRHMVQATAWPSWFEHVDEDICVLDWGLVFPKDKRLEELDQPKTLRVPETFFLDSFDYRHDLWRVGCVIYGLFYQQEICRYGGRENLQVREYVSKLGPLPASWQAKWEEMLKADPDAGEDESVAPPNYITETFEPRRRAIMSACADDEQNEYEEDEHTDHDYEALECLKRVIFGLLQYGPEKRVEAEVAASWIREKWTDYRRQEREEESEDEEGQDDRDEDSVAGSELDE</sequence>
<keyword evidence="1" id="KW-0723">Serine/threonine-protein kinase</keyword>
<keyword evidence="3" id="KW-0547">Nucleotide-binding</keyword>
<evidence type="ECO:0000256" key="5">
    <source>
        <dbReference type="ARBA" id="ARBA00022840"/>
    </source>
</evidence>
<dbReference type="EMBL" id="MU854487">
    <property type="protein sequence ID" value="KAK4034257.1"/>
    <property type="molecule type" value="Genomic_DNA"/>
</dbReference>